<evidence type="ECO:0000313" key="3">
    <source>
        <dbReference type="Proteomes" id="UP000886595"/>
    </source>
</evidence>
<feature type="compositionally biased region" description="Low complexity" evidence="1">
    <location>
        <begin position="43"/>
        <end position="57"/>
    </location>
</feature>
<evidence type="ECO:0000313" key="2">
    <source>
        <dbReference type="EMBL" id="KAG2306853.1"/>
    </source>
</evidence>
<keyword evidence="3" id="KW-1185">Reference proteome</keyword>
<reference evidence="2 3" key="1">
    <citation type="submission" date="2020-02" db="EMBL/GenBank/DDBJ databases">
        <authorList>
            <person name="Ma Q."/>
            <person name="Huang Y."/>
            <person name="Song X."/>
            <person name="Pei D."/>
        </authorList>
    </citation>
    <scope>NUCLEOTIDE SEQUENCE [LARGE SCALE GENOMIC DNA]</scope>
    <source>
        <strain evidence="2">Sxm20200214</strain>
        <tissue evidence="2">Leaf</tissue>
    </source>
</reference>
<protein>
    <submittedName>
        <fullName evidence="2">Uncharacterized protein</fullName>
    </submittedName>
</protein>
<comment type="caution">
    <text evidence="2">The sequence shown here is derived from an EMBL/GenBank/DDBJ whole genome shotgun (WGS) entry which is preliminary data.</text>
</comment>
<dbReference type="Proteomes" id="UP000886595">
    <property type="component" value="Unassembled WGS sequence"/>
</dbReference>
<gene>
    <name evidence="2" type="ORF">Bca52824_026601</name>
</gene>
<proteinExistence type="predicted"/>
<feature type="region of interest" description="Disordered" evidence="1">
    <location>
        <begin position="43"/>
        <end position="73"/>
    </location>
</feature>
<feature type="compositionally biased region" description="Basic residues" evidence="1">
    <location>
        <begin position="62"/>
        <end position="73"/>
    </location>
</feature>
<evidence type="ECO:0000256" key="1">
    <source>
        <dbReference type="SAM" id="MobiDB-lite"/>
    </source>
</evidence>
<name>A0A8X7SIB4_BRACI</name>
<accession>A0A8X7SIB4</accession>
<sequence>MATKSSRTKSISPVLRFQSPFGHLCGAYSKAIPASFSPSLALTTTSGVSSPSSSFYSNHHDNHSHHRSASRLV</sequence>
<organism evidence="2 3">
    <name type="scientific">Brassica carinata</name>
    <name type="common">Ethiopian mustard</name>
    <name type="synonym">Abyssinian cabbage</name>
    <dbReference type="NCBI Taxonomy" id="52824"/>
    <lineage>
        <taxon>Eukaryota</taxon>
        <taxon>Viridiplantae</taxon>
        <taxon>Streptophyta</taxon>
        <taxon>Embryophyta</taxon>
        <taxon>Tracheophyta</taxon>
        <taxon>Spermatophyta</taxon>
        <taxon>Magnoliopsida</taxon>
        <taxon>eudicotyledons</taxon>
        <taxon>Gunneridae</taxon>
        <taxon>Pentapetalae</taxon>
        <taxon>rosids</taxon>
        <taxon>malvids</taxon>
        <taxon>Brassicales</taxon>
        <taxon>Brassicaceae</taxon>
        <taxon>Brassiceae</taxon>
        <taxon>Brassica</taxon>
    </lineage>
</organism>
<dbReference type="EMBL" id="JAAMPC010000006">
    <property type="protein sequence ID" value="KAG2306853.1"/>
    <property type="molecule type" value="Genomic_DNA"/>
</dbReference>
<dbReference type="AlphaFoldDB" id="A0A8X7SIB4"/>